<protein>
    <submittedName>
        <fullName evidence="2">Chromosome partitioning protein</fullName>
    </submittedName>
</protein>
<dbReference type="Gene3D" id="3.40.50.300">
    <property type="entry name" value="P-loop containing nucleotide triphosphate hydrolases"/>
    <property type="match status" value="1"/>
</dbReference>
<feature type="compositionally biased region" description="Low complexity" evidence="1">
    <location>
        <begin position="216"/>
        <end position="227"/>
    </location>
</feature>
<dbReference type="AlphaFoldDB" id="A0A9X2UNC8"/>
<name>A0A9X2UNC8_9BACT</name>
<dbReference type="InterPro" id="IPR050678">
    <property type="entry name" value="DNA_Partitioning_ATPase"/>
</dbReference>
<feature type="compositionally biased region" description="Basic and acidic residues" evidence="1">
    <location>
        <begin position="190"/>
        <end position="204"/>
    </location>
</feature>
<evidence type="ECO:0000313" key="2">
    <source>
        <dbReference type="EMBL" id="MCS4037712.1"/>
    </source>
</evidence>
<sequence>MNTARSLQLRGHEPVIIDCDAQGTAQSWKASRADGAELPPVFGVGKASALESDVRRLSGSFDAAIIDGGAHLDKIHAAIIKTSDLVLIPVQPSPTDIWPTEQIVELIKGRQEVTGSPDAAFVISRRKAGTKLGENVRGVLSRFELPVWEGTCDRVAYAEAMGKGKSAAEMNDQKATKEVETITDNVLDTLRRGDRSVSGRDVGDRSVGNGTVDNRSVSSGSMGSSGA</sequence>
<dbReference type="PIRSF" id="PIRSF009320">
    <property type="entry name" value="Nuc_binding_HP_1000"/>
    <property type="match status" value="1"/>
</dbReference>
<feature type="region of interest" description="Disordered" evidence="1">
    <location>
        <begin position="190"/>
        <end position="227"/>
    </location>
</feature>
<dbReference type="EMBL" id="JANUBF010000024">
    <property type="protein sequence ID" value="MCS4037712.1"/>
    <property type="molecule type" value="Genomic_DNA"/>
</dbReference>
<proteinExistence type="predicted"/>
<comment type="caution">
    <text evidence="2">The sequence shown here is derived from an EMBL/GenBank/DDBJ whole genome shotgun (WGS) entry which is preliminary data.</text>
</comment>
<organism evidence="2 3">
    <name type="scientific">Salinibacter ruber</name>
    <dbReference type="NCBI Taxonomy" id="146919"/>
    <lineage>
        <taxon>Bacteria</taxon>
        <taxon>Pseudomonadati</taxon>
        <taxon>Rhodothermota</taxon>
        <taxon>Rhodothermia</taxon>
        <taxon>Rhodothermales</taxon>
        <taxon>Salinibacteraceae</taxon>
        <taxon>Salinibacter</taxon>
    </lineage>
</organism>
<dbReference type="PANTHER" id="PTHR13696">
    <property type="entry name" value="P-LOOP CONTAINING NUCLEOSIDE TRIPHOSPHATE HYDROLASE"/>
    <property type="match status" value="1"/>
</dbReference>
<gene>
    <name evidence="2" type="ORF">GGQ01_002799</name>
</gene>
<accession>A0A9X2UNC8</accession>
<evidence type="ECO:0000313" key="3">
    <source>
        <dbReference type="Proteomes" id="UP001155040"/>
    </source>
</evidence>
<dbReference type="Proteomes" id="UP001155040">
    <property type="component" value="Unassembled WGS sequence"/>
</dbReference>
<dbReference type="InterPro" id="IPR027417">
    <property type="entry name" value="P-loop_NTPase"/>
</dbReference>
<dbReference type="SUPFAM" id="SSF52540">
    <property type="entry name" value="P-loop containing nucleoside triphosphate hydrolases"/>
    <property type="match status" value="1"/>
</dbReference>
<reference evidence="2" key="1">
    <citation type="submission" date="2022-08" db="EMBL/GenBank/DDBJ databases">
        <title>Genomic Encyclopedia of Type Strains, Phase V (KMG-V): Genome sequencing to study the core and pangenomes of soil and plant-associated prokaryotes.</title>
        <authorList>
            <person name="Whitman W."/>
        </authorList>
    </citation>
    <scope>NUCLEOTIDE SEQUENCE</scope>
    <source>
        <strain evidence="2">SP3012</strain>
    </source>
</reference>
<evidence type="ECO:0000256" key="1">
    <source>
        <dbReference type="SAM" id="MobiDB-lite"/>
    </source>
</evidence>
<dbReference type="CDD" id="cd02042">
    <property type="entry name" value="ParAB_family"/>
    <property type="match status" value="1"/>
</dbReference>
<dbReference type="PANTHER" id="PTHR13696:SF96">
    <property type="entry name" value="COBQ_COBB_MIND_PARA NUCLEOTIDE BINDING DOMAIN-CONTAINING PROTEIN"/>
    <property type="match status" value="1"/>
</dbReference>